<reference evidence="3" key="1">
    <citation type="journal article" date="2019" name="Int. J. Syst. Evol. Microbiol.">
        <title>The Global Catalogue of Microorganisms (GCM) 10K type strain sequencing project: providing services to taxonomists for standard genome sequencing and annotation.</title>
        <authorList>
            <consortium name="The Broad Institute Genomics Platform"/>
            <consortium name="The Broad Institute Genome Sequencing Center for Infectious Disease"/>
            <person name="Wu L."/>
            <person name="Ma J."/>
        </authorList>
    </citation>
    <scope>NUCLEOTIDE SEQUENCE [LARGE SCALE GENOMIC DNA]</scope>
    <source>
        <strain evidence="3">JCM 18424</strain>
    </source>
</reference>
<dbReference type="PANTHER" id="PTHR36508:SF1">
    <property type="entry name" value="PROTEIN SLYX"/>
    <property type="match status" value="1"/>
</dbReference>
<feature type="coiled-coil region" evidence="1">
    <location>
        <begin position="27"/>
        <end position="61"/>
    </location>
</feature>
<dbReference type="Proteomes" id="UP001500631">
    <property type="component" value="Unassembled WGS sequence"/>
</dbReference>
<organism evidence="2 3">
    <name type="scientific">Wohlfahrtiimonas larvae</name>
    <dbReference type="NCBI Taxonomy" id="1157986"/>
    <lineage>
        <taxon>Bacteria</taxon>
        <taxon>Pseudomonadati</taxon>
        <taxon>Pseudomonadota</taxon>
        <taxon>Gammaproteobacteria</taxon>
        <taxon>Cardiobacteriales</taxon>
        <taxon>Ignatzschineriaceae</taxon>
        <taxon>Wohlfahrtiimonas</taxon>
    </lineage>
</organism>
<protein>
    <submittedName>
        <fullName evidence="2">SlyX family protein</fullName>
    </submittedName>
</protein>
<evidence type="ECO:0000313" key="2">
    <source>
        <dbReference type="EMBL" id="GAA5097234.1"/>
    </source>
</evidence>
<dbReference type="RefSeq" id="WP_245831122.1">
    <property type="nucleotide sequence ID" value="NZ_BAABKE010000002.1"/>
</dbReference>
<evidence type="ECO:0000256" key="1">
    <source>
        <dbReference type="SAM" id="Coils"/>
    </source>
</evidence>
<comment type="caution">
    <text evidence="2">The sequence shown here is derived from an EMBL/GenBank/DDBJ whole genome shotgun (WGS) entry which is preliminary data.</text>
</comment>
<dbReference type="InterPro" id="IPR007236">
    <property type="entry name" value="SlyX"/>
</dbReference>
<sequence>MSIDELILLKARVDELEQREAFHELTIETLNQCLIDQQKQMEDLKTELLKLSTKIAVQAEESQISLTNERPPHY</sequence>
<keyword evidence="1" id="KW-0175">Coiled coil</keyword>
<proteinExistence type="predicted"/>
<name>A0ABP9MME3_9GAMM</name>
<dbReference type="Pfam" id="PF04102">
    <property type="entry name" value="SlyX"/>
    <property type="match status" value="1"/>
</dbReference>
<dbReference type="EMBL" id="BAABKE010000002">
    <property type="protein sequence ID" value="GAA5097234.1"/>
    <property type="molecule type" value="Genomic_DNA"/>
</dbReference>
<accession>A0ABP9MME3</accession>
<evidence type="ECO:0000313" key="3">
    <source>
        <dbReference type="Proteomes" id="UP001500631"/>
    </source>
</evidence>
<keyword evidence="3" id="KW-1185">Reference proteome</keyword>
<dbReference type="PANTHER" id="PTHR36508">
    <property type="entry name" value="PROTEIN SLYX"/>
    <property type="match status" value="1"/>
</dbReference>
<gene>
    <name evidence="2" type="ORF">GCM10023338_08470</name>
</gene>
<dbReference type="Gene3D" id="1.20.5.300">
    <property type="match status" value="1"/>
</dbReference>